<dbReference type="Gene3D" id="3.40.190.150">
    <property type="entry name" value="Bordetella uptake gene, domain 1"/>
    <property type="match status" value="1"/>
</dbReference>
<dbReference type="InterPro" id="IPR005064">
    <property type="entry name" value="BUG"/>
</dbReference>
<dbReference type="InterPro" id="IPR042100">
    <property type="entry name" value="Bug_dom1"/>
</dbReference>
<reference evidence="3" key="1">
    <citation type="submission" date="2020-12" db="EMBL/GenBank/DDBJ databases">
        <title>Methylobrevis albus sp. nov., isolated from fresh water lack sediment.</title>
        <authorList>
            <person name="Zou Q."/>
        </authorList>
    </citation>
    <scope>NUCLEOTIDE SEQUENCE</scope>
    <source>
        <strain evidence="3">L22</strain>
    </source>
</reference>
<dbReference type="EMBL" id="JADZLT010000049">
    <property type="protein sequence ID" value="MBH0237714.1"/>
    <property type="molecule type" value="Genomic_DNA"/>
</dbReference>
<evidence type="ECO:0000256" key="2">
    <source>
        <dbReference type="SAM" id="SignalP"/>
    </source>
</evidence>
<sequence>MHFDRRHFLALTAGLAALPLTARLAAAEEMFAQFRFFVPANPGGGWDQTARTMEQVLRQTGLIGTAQVTNVGGAGGIVGLPQFINQWKGQGDGLMIGGLVMVGAIIANKAPVNLSMTTPIARLTGEAEVIVVPKESPFQTLADLIAALKADTAAVSWAGGSAGGTDHITAGLVAQAAGADPTKVAYVAYSGGGEAQAAILGNQVSCGISGWGEFSEQVAAGNMRALGISSGTRVAGIDVPTFKEQGVDVEFFNWRGVFAPPEISADDEAKLVALLDAMVASDAWKAECEKRGWTQIYLKGDEFAASLESEIARTEAILKTLGLA</sequence>
<comment type="caution">
    <text evidence="3">The sequence shown here is derived from an EMBL/GenBank/DDBJ whole genome shotgun (WGS) entry which is preliminary data.</text>
</comment>
<gene>
    <name evidence="3" type="ORF">I5731_07775</name>
</gene>
<protein>
    <submittedName>
        <fullName evidence="3">Tripartite tricarboxylate transporter substrate binding protein</fullName>
    </submittedName>
</protein>
<dbReference type="PIRSF" id="PIRSF017082">
    <property type="entry name" value="YflP"/>
    <property type="match status" value="1"/>
</dbReference>
<dbReference type="AlphaFoldDB" id="A0A931MZ71"/>
<proteinExistence type="inferred from homology"/>
<dbReference type="SUPFAM" id="SSF53850">
    <property type="entry name" value="Periplasmic binding protein-like II"/>
    <property type="match status" value="1"/>
</dbReference>
<feature type="signal peptide" evidence="2">
    <location>
        <begin position="1"/>
        <end position="26"/>
    </location>
</feature>
<dbReference type="PANTHER" id="PTHR42928">
    <property type="entry name" value="TRICARBOXYLATE-BINDING PROTEIN"/>
    <property type="match status" value="1"/>
</dbReference>
<dbReference type="PANTHER" id="PTHR42928:SF3">
    <property type="entry name" value="UPF0065 PROTEIN YFLP"/>
    <property type="match status" value="1"/>
</dbReference>
<evidence type="ECO:0000313" key="3">
    <source>
        <dbReference type="EMBL" id="MBH0237714.1"/>
    </source>
</evidence>
<dbReference type="Gene3D" id="3.40.190.10">
    <property type="entry name" value="Periplasmic binding protein-like II"/>
    <property type="match status" value="1"/>
</dbReference>
<dbReference type="PROSITE" id="PS51318">
    <property type="entry name" value="TAT"/>
    <property type="match status" value="1"/>
</dbReference>
<evidence type="ECO:0000313" key="4">
    <source>
        <dbReference type="Proteomes" id="UP000631694"/>
    </source>
</evidence>
<name>A0A931MZ71_9HYPH</name>
<evidence type="ECO:0000256" key="1">
    <source>
        <dbReference type="ARBA" id="ARBA00006987"/>
    </source>
</evidence>
<dbReference type="Proteomes" id="UP000631694">
    <property type="component" value="Unassembled WGS sequence"/>
</dbReference>
<feature type="chain" id="PRO_5037184233" evidence="2">
    <location>
        <begin position="27"/>
        <end position="324"/>
    </location>
</feature>
<dbReference type="Pfam" id="PF03401">
    <property type="entry name" value="TctC"/>
    <property type="match status" value="1"/>
</dbReference>
<dbReference type="InterPro" id="IPR006311">
    <property type="entry name" value="TAT_signal"/>
</dbReference>
<comment type="similarity">
    <text evidence="1">Belongs to the UPF0065 (bug) family.</text>
</comment>
<keyword evidence="4" id="KW-1185">Reference proteome</keyword>
<organism evidence="3 4">
    <name type="scientific">Methylobrevis albus</name>
    <dbReference type="NCBI Taxonomy" id="2793297"/>
    <lineage>
        <taxon>Bacteria</taxon>
        <taxon>Pseudomonadati</taxon>
        <taxon>Pseudomonadota</taxon>
        <taxon>Alphaproteobacteria</taxon>
        <taxon>Hyphomicrobiales</taxon>
        <taxon>Pleomorphomonadaceae</taxon>
        <taxon>Methylobrevis</taxon>
    </lineage>
</organism>
<dbReference type="RefSeq" id="WP_197310795.1">
    <property type="nucleotide sequence ID" value="NZ_JADZLT010000049.1"/>
</dbReference>
<dbReference type="CDD" id="cd07012">
    <property type="entry name" value="PBP2_Bug_TTT"/>
    <property type="match status" value="1"/>
</dbReference>
<accession>A0A931MZ71</accession>
<keyword evidence="2" id="KW-0732">Signal</keyword>